<evidence type="ECO:0000313" key="2">
    <source>
        <dbReference type="Proteomes" id="UP001057452"/>
    </source>
</evidence>
<protein>
    <submittedName>
        <fullName evidence="1">Uncharacterized protein</fullName>
    </submittedName>
</protein>
<name>A0ACB9XAZ7_CHAAC</name>
<keyword evidence="2" id="KW-1185">Reference proteome</keyword>
<gene>
    <name evidence="1" type="ORF">KUCAC02_011892</name>
</gene>
<reference evidence="1" key="1">
    <citation type="submission" date="2022-05" db="EMBL/GenBank/DDBJ databases">
        <title>Chromosome-level genome of Chaenocephalus aceratus.</title>
        <authorList>
            <person name="Park H."/>
        </authorList>
    </citation>
    <scope>NUCLEOTIDE SEQUENCE</scope>
    <source>
        <strain evidence="1">KU_202001</strain>
    </source>
</reference>
<sequence length="240" mass="27734">MSVHLQSGLKKITKTFSYRRLEVVTGSPAAGDFKERWPALFCEAEIKAEFGRITTISLEQSFMYKLDHYTPTRIALMKAKGGVLGTKLRPFLETLSQKELAKCCSCTIIIYRNITMENVFTSIPLAEKLLEKNLTIVGTLFQDKTDIPPIRRPSKLREKHRMRIWIQWQHDHECEQEESRHWLRVEAPAADKMAMLQRTKVFCTKGQHNTELCPHSKDRVSALLTLTFDTLHRLYVGSLI</sequence>
<evidence type="ECO:0000313" key="1">
    <source>
        <dbReference type="EMBL" id="KAI4823299.1"/>
    </source>
</evidence>
<comment type="caution">
    <text evidence="1">The sequence shown here is derived from an EMBL/GenBank/DDBJ whole genome shotgun (WGS) entry which is preliminary data.</text>
</comment>
<accession>A0ACB9XAZ7</accession>
<proteinExistence type="predicted"/>
<feature type="non-terminal residue" evidence="1">
    <location>
        <position position="240"/>
    </location>
</feature>
<dbReference type="EMBL" id="CM043791">
    <property type="protein sequence ID" value="KAI4823299.1"/>
    <property type="molecule type" value="Genomic_DNA"/>
</dbReference>
<dbReference type="Proteomes" id="UP001057452">
    <property type="component" value="Chromosome 7"/>
</dbReference>
<organism evidence="1 2">
    <name type="scientific">Chaenocephalus aceratus</name>
    <name type="common">Blackfin icefish</name>
    <name type="synonym">Chaenichthys aceratus</name>
    <dbReference type="NCBI Taxonomy" id="36190"/>
    <lineage>
        <taxon>Eukaryota</taxon>
        <taxon>Metazoa</taxon>
        <taxon>Chordata</taxon>
        <taxon>Craniata</taxon>
        <taxon>Vertebrata</taxon>
        <taxon>Euteleostomi</taxon>
        <taxon>Actinopterygii</taxon>
        <taxon>Neopterygii</taxon>
        <taxon>Teleostei</taxon>
        <taxon>Neoteleostei</taxon>
        <taxon>Acanthomorphata</taxon>
        <taxon>Eupercaria</taxon>
        <taxon>Perciformes</taxon>
        <taxon>Notothenioidei</taxon>
        <taxon>Channichthyidae</taxon>
        <taxon>Chaenocephalus</taxon>
    </lineage>
</organism>